<feature type="non-terminal residue" evidence="2">
    <location>
        <position position="145"/>
    </location>
</feature>
<feature type="region of interest" description="Disordered" evidence="1">
    <location>
        <begin position="49"/>
        <end position="83"/>
    </location>
</feature>
<dbReference type="InParanoid" id="A0A168MZ72"/>
<reference evidence="2" key="1">
    <citation type="submission" date="2016-04" db="EMBL/GenBank/DDBJ databases">
        <authorList>
            <person name="Evans L.H."/>
            <person name="Alamgir A."/>
            <person name="Owens N."/>
            <person name="Weber N.D."/>
            <person name="Virtaneva K."/>
            <person name="Barbian K."/>
            <person name="Babar A."/>
            <person name="Rosenke K."/>
        </authorList>
    </citation>
    <scope>NUCLEOTIDE SEQUENCE [LARGE SCALE GENOMIC DNA]</scope>
    <source>
        <strain evidence="2">CBS 101.48</strain>
    </source>
</reference>
<evidence type="ECO:0000313" key="3">
    <source>
        <dbReference type="Proteomes" id="UP000078561"/>
    </source>
</evidence>
<sequence length="145" mass="16092">MNPDQKIDKMAEDMIVIMNNSARILSELTSLRQRISGNEDAVREMATLLAGSSGARPEPTPVTPIPSRAVPIPPLKQKKGARTEKQFKPAIIDLIRSEWKKSPVEGAPDKTEQDIQEAYATIVDWTAEIVQGIAPSLYREGKILW</sequence>
<dbReference type="Proteomes" id="UP000078561">
    <property type="component" value="Unassembled WGS sequence"/>
</dbReference>
<evidence type="ECO:0000256" key="1">
    <source>
        <dbReference type="SAM" id="MobiDB-lite"/>
    </source>
</evidence>
<evidence type="ECO:0000313" key="2">
    <source>
        <dbReference type="EMBL" id="SAL99489.1"/>
    </source>
</evidence>
<protein>
    <submittedName>
        <fullName evidence="2">Uncharacterized protein</fullName>
    </submittedName>
</protein>
<accession>A0A168MZ72</accession>
<dbReference type="AlphaFoldDB" id="A0A168MZ72"/>
<gene>
    <name evidence="2" type="primary">ABSGL_05104.1 scaffold 6298</name>
</gene>
<organism evidence="2">
    <name type="scientific">Absidia glauca</name>
    <name type="common">Pin mould</name>
    <dbReference type="NCBI Taxonomy" id="4829"/>
    <lineage>
        <taxon>Eukaryota</taxon>
        <taxon>Fungi</taxon>
        <taxon>Fungi incertae sedis</taxon>
        <taxon>Mucoromycota</taxon>
        <taxon>Mucoromycotina</taxon>
        <taxon>Mucoromycetes</taxon>
        <taxon>Mucorales</taxon>
        <taxon>Cunninghamellaceae</taxon>
        <taxon>Absidia</taxon>
    </lineage>
</organism>
<name>A0A168MZ72_ABSGL</name>
<proteinExistence type="predicted"/>
<keyword evidence="3" id="KW-1185">Reference proteome</keyword>
<dbReference type="EMBL" id="LT552707">
    <property type="protein sequence ID" value="SAL99489.1"/>
    <property type="molecule type" value="Genomic_DNA"/>
</dbReference>